<dbReference type="NCBIfam" id="NF038029">
    <property type="entry name" value="LP_plasma"/>
    <property type="match status" value="1"/>
</dbReference>
<dbReference type="InterPro" id="IPR054816">
    <property type="entry name" value="Lipoprotein_mollicutes-type_CS"/>
</dbReference>
<keyword evidence="2" id="KW-1185">Reference proteome</keyword>
<sequence length="250" mass="29536">MKKLLSILGITSLLTTTITNIVACSVPIRNGDEDQIEPEEKLTINKFNSFRDFLSKQLIIDFGNADYKPEDFKRPYTHLENRENWWYSNSDDKKNEEKFWDYFQTTTRRRIDILLGELNRENDYVVDQDGVNAIPYLKKVHQDNNDWDTWERFFDNIFEISTPDIPDDWEGKPEASTNSIIDAKNAYRTYIQKGYVEVRVYEPTLLFDLKPINASVIYESFYITDYEVTNTDGSCIWFDVEDIPLPEIEE</sequence>
<evidence type="ECO:0000313" key="1">
    <source>
        <dbReference type="EMBL" id="QEH62243.1"/>
    </source>
</evidence>
<dbReference type="Proteomes" id="UP000323144">
    <property type="component" value="Chromosome"/>
</dbReference>
<protein>
    <recommendedName>
        <fullName evidence="3">Lipoprotein</fullName>
    </recommendedName>
</protein>
<gene>
    <name evidence="1" type="ORF">SCHIN_v1c10500</name>
</gene>
<organism evidence="1 2">
    <name type="scientific">Spiroplasma chinense</name>
    <dbReference type="NCBI Taxonomy" id="216932"/>
    <lineage>
        <taxon>Bacteria</taxon>
        <taxon>Bacillati</taxon>
        <taxon>Mycoplasmatota</taxon>
        <taxon>Mollicutes</taxon>
        <taxon>Entomoplasmatales</taxon>
        <taxon>Spiroplasmataceae</taxon>
        <taxon>Spiroplasma</taxon>
    </lineage>
</organism>
<evidence type="ECO:0008006" key="3">
    <source>
        <dbReference type="Google" id="ProtNLM"/>
    </source>
</evidence>
<reference evidence="1 2" key="1">
    <citation type="submission" date="2019-08" db="EMBL/GenBank/DDBJ databases">
        <title>Complete genome sequence of Spiroplasma chinense CCH (DSM 19755).</title>
        <authorList>
            <person name="Shen H.-Y."/>
            <person name="Lin Y.-C."/>
            <person name="Chou L."/>
            <person name="Kuo C.-H."/>
        </authorList>
    </citation>
    <scope>NUCLEOTIDE SEQUENCE [LARGE SCALE GENOMIC DNA]</scope>
    <source>
        <strain evidence="1 2">CCH</strain>
    </source>
</reference>
<evidence type="ECO:0000313" key="2">
    <source>
        <dbReference type="Proteomes" id="UP000323144"/>
    </source>
</evidence>
<accession>A0A5B9Y616</accession>
<name>A0A5B9Y616_9MOLU</name>
<dbReference type="RefSeq" id="WP_166508607.1">
    <property type="nucleotide sequence ID" value="NZ_CP043026.1"/>
</dbReference>
<dbReference type="AlphaFoldDB" id="A0A5B9Y616"/>
<proteinExistence type="predicted"/>
<dbReference type="KEGG" id="schi:SCHIN_v1c10500"/>
<dbReference type="EMBL" id="CP043026">
    <property type="protein sequence ID" value="QEH62243.1"/>
    <property type="molecule type" value="Genomic_DNA"/>
</dbReference>